<protein>
    <submittedName>
        <fullName evidence="2">GNAT family N-acetyltransferase</fullName>
    </submittedName>
</protein>
<dbReference type="SUPFAM" id="SSF55729">
    <property type="entry name" value="Acyl-CoA N-acyltransferases (Nat)"/>
    <property type="match status" value="2"/>
</dbReference>
<evidence type="ECO:0000313" key="3">
    <source>
        <dbReference type="Proteomes" id="UP000475214"/>
    </source>
</evidence>
<dbReference type="EMBL" id="JAAGOA010000018">
    <property type="protein sequence ID" value="NEE03012.1"/>
    <property type="molecule type" value="Genomic_DNA"/>
</dbReference>
<accession>A0A6L9SEX8</accession>
<dbReference type="InterPro" id="IPR000182">
    <property type="entry name" value="GNAT_dom"/>
</dbReference>
<dbReference type="AlphaFoldDB" id="A0A6L9SEX8"/>
<dbReference type="Gene3D" id="3.40.630.30">
    <property type="match status" value="2"/>
</dbReference>
<organism evidence="2 3">
    <name type="scientific">Phytoactinopolyspora halotolerans</name>
    <dbReference type="NCBI Taxonomy" id="1981512"/>
    <lineage>
        <taxon>Bacteria</taxon>
        <taxon>Bacillati</taxon>
        <taxon>Actinomycetota</taxon>
        <taxon>Actinomycetes</taxon>
        <taxon>Jiangellales</taxon>
        <taxon>Jiangellaceae</taxon>
        <taxon>Phytoactinopolyspora</taxon>
    </lineage>
</organism>
<dbReference type="Pfam" id="PF00583">
    <property type="entry name" value="Acetyltransf_1"/>
    <property type="match status" value="1"/>
</dbReference>
<keyword evidence="2" id="KW-0808">Transferase</keyword>
<evidence type="ECO:0000313" key="2">
    <source>
        <dbReference type="EMBL" id="NEE03012.1"/>
    </source>
</evidence>
<name>A0A6L9SEX8_9ACTN</name>
<feature type="domain" description="N-acetyltransferase" evidence="1">
    <location>
        <begin position="1"/>
        <end position="155"/>
    </location>
</feature>
<comment type="caution">
    <text evidence="2">The sequence shown here is derived from an EMBL/GenBank/DDBJ whole genome shotgun (WGS) entry which is preliminary data.</text>
</comment>
<reference evidence="2 3" key="1">
    <citation type="submission" date="2020-02" db="EMBL/GenBank/DDBJ databases">
        <authorList>
            <person name="Li X.-J."/>
            <person name="Han X.-M."/>
        </authorList>
    </citation>
    <scope>NUCLEOTIDE SEQUENCE [LARGE SCALE GENOMIC DNA]</scope>
    <source>
        <strain evidence="2 3">CCTCC AB 2017055</strain>
    </source>
</reference>
<dbReference type="CDD" id="cd04301">
    <property type="entry name" value="NAT_SF"/>
    <property type="match status" value="2"/>
</dbReference>
<gene>
    <name evidence="2" type="ORF">G1H10_22875</name>
</gene>
<dbReference type="InterPro" id="IPR016181">
    <property type="entry name" value="Acyl_CoA_acyltransferase"/>
</dbReference>
<dbReference type="PANTHER" id="PTHR43072">
    <property type="entry name" value="N-ACETYLTRANSFERASE"/>
    <property type="match status" value="1"/>
</dbReference>
<feature type="domain" description="N-acetyltransferase" evidence="1">
    <location>
        <begin position="160"/>
        <end position="296"/>
    </location>
</feature>
<proteinExistence type="predicted"/>
<sequence length="303" mass="32755">MPADPVSREWFVEYVLLDPNFDPAGLIVAADASDGAVLGFVYAVRGRATNGIPVDPDGGWITIGTVAPAARGRGIGTELLERAKRFLQAQGSHWAVFSGYPPAYFLPGLDAETYPAGLRLLERCGFTTVSRPVAMDLGLASYRSPEDVVARRTAREAEGYSFIPAVADDLPEVISFAADRLAPDWGEVIREAVVRSGRPDRVVVAREPTGAVVGFATYGAYRGVLERFGPFGVDERCRGLGLGKILLHATLTRMRGESAHSAWFLWTGLQSAAGRLYVDAGFTVTRTFNVMRAPLDPAPDIRR</sequence>
<dbReference type="GO" id="GO:0016747">
    <property type="term" value="F:acyltransferase activity, transferring groups other than amino-acyl groups"/>
    <property type="evidence" value="ECO:0007669"/>
    <property type="project" value="InterPro"/>
</dbReference>
<keyword evidence="3" id="KW-1185">Reference proteome</keyword>
<dbReference type="PROSITE" id="PS51186">
    <property type="entry name" value="GNAT"/>
    <property type="match status" value="2"/>
</dbReference>
<dbReference type="Pfam" id="PF13508">
    <property type="entry name" value="Acetyltransf_7"/>
    <property type="match status" value="1"/>
</dbReference>
<dbReference type="Proteomes" id="UP000475214">
    <property type="component" value="Unassembled WGS sequence"/>
</dbReference>
<evidence type="ECO:0000259" key="1">
    <source>
        <dbReference type="PROSITE" id="PS51186"/>
    </source>
</evidence>